<dbReference type="NCBIfam" id="TIGR00879">
    <property type="entry name" value="SP"/>
    <property type="match status" value="1"/>
</dbReference>
<dbReference type="PANTHER" id="PTHR23503">
    <property type="entry name" value="SOLUTE CARRIER FAMILY 2"/>
    <property type="match status" value="1"/>
</dbReference>
<evidence type="ECO:0000256" key="4">
    <source>
        <dbReference type="ARBA" id="ARBA00023136"/>
    </source>
</evidence>
<keyword evidence="7" id="KW-0732">Signal</keyword>
<dbReference type="EMBL" id="CP092873">
    <property type="protein sequence ID" value="UYV74406.1"/>
    <property type="molecule type" value="Genomic_DNA"/>
</dbReference>
<accession>A0ABY6KZV1</accession>
<feature type="transmembrane region" description="Helical" evidence="6">
    <location>
        <begin position="111"/>
        <end position="128"/>
    </location>
</feature>
<feature type="chain" id="PRO_5045897366" evidence="7">
    <location>
        <begin position="22"/>
        <end position="504"/>
    </location>
</feature>
<evidence type="ECO:0000256" key="6">
    <source>
        <dbReference type="SAM" id="Phobius"/>
    </source>
</evidence>
<feature type="transmembrane region" description="Helical" evidence="6">
    <location>
        <begin position="450"/>
        <end position="471"/>
    </location>
</feature>
<gene>
    <name evidence="9" type="ORF">LAZ67_11003436</name>
</gene>
<evidence type="ECO:0000256" key="1">
    <source>
        <dbReference type="ARBA" id="ARBA00004141"/>
    </source>
</evidence>
<organism evidence="9 10">
    <name type="scientific">Cordylochernes scorpioides</name>
    <dbReference type="NCBI Taxonomy" id="51811"/>
    <lineage>
        <taxon>Eukaryota</taxon>
        <taxon>Metazoa</taxon>
        <taxon>Ecdysozoa</taxon>
        <taxon>Arthropoda</taxon>
        <taxon>Chelicerata</taxon>
        <taxon>Arachnida</taxon>
        <taxon>Pseudoscorpiones</taxon>
        <taxon>Cheliferoidea</taxon>
        <taxon>Chernetidae</taxon>
        <taxon>Cordylochernes</taxon>
    </lineage>
</organism>
<evidence type="ECO:0000313" key="9">
    <source>
        <dbReference type="EMBL" id="UYV74406.1"/>
    </source>
</evidence>
<evidence type="ECO:0000256" key="3">
    <source>
        <dbReference type="ARBA" id="ARBA00022989"/>
    </source>
</evidence>
<keyword evidence="3 6" id="KW-1133">Transmembrane helix</keyword>
<feature type="domain" description="Major facilitator superfamily (MFS) profile" evidence="8">
    <location>
        <begin position="10"/>
        <end position="475"/>
    </location>
</feature>
<feature type="transmembrane region" description="Helical" evidence="6">
    <location>
        <begin position="57"/>
        <end position="81"/>
    </location>
</feature>
<name>A0ABY6KZV1_9ARAC</name>
<protein>
    <submittedName>
        <fullName evidence="9">SLC2A4</fullName>
    </submittedName>
</protein>
<dbReference type="InterPro" id="IPR005829">
    <property type="entry name" value="Sugar_transporter_CS"/>
</dbReference>
<dbReference type="InterPro" id="IPR020846">
    <property type="entry name" value="MFS_dom"/>
</dbReference>
<feature type="transmembrane region" description="Helical" evidence="6">
    <location>
        <begin position="421"/>
        <end position="444"/>
    </location>
</feature>
<proteinExistence type="inferred from homology"/>
<dbReference type="PROSITE" id="PS00217">
    <property type="entry name" value="SUGAR_TRANSPORT_2"/>
    <property type="match status" value="1"/>
</dbReference>
<dbReference type="PROSITE" id="PS50850">
    <property type="entry name" value="MFS"/>
    <property type="match status" value="1"/>
</dbReference>
<dbReference type="Gene3D" id="1.20.1250.20">
    <property type="entry name" value="MFS general substrate transporter like domains"/>
    <property type="match status" value="1"/>
</dbReference>
<dbReference type="InterPro" id="IPR003663">
    <property type="entry name" value="Sugar/inositol_transpt"/>
</dbReference>
<comment type="similarity">
    <text evidence="5">Belongs to the major facilitator superfamily. Sugar transporter (TC 2.A.1.1) family.</text>
</comment>
<keyword evidence="2 6" id="KW-0812">Transmembrane</keyword>
<dbReference type="PROSITE" id="PS00216">
    <property type="entry name" value="SUGAR_TRANSPORT_1"/>
    <property type="match status" value="1"/>
</dbReference>
<reference evidence="9 10" key="1">
    <citation type="submission" date="2022-01" db="EMBL/GenBank/DDBJ databases">
        <title>A chromosomal length assembly of Cordylochernes scorpioides.</title>
        <authorList>
            <person name="Zeh D."/>
            <person name="Zeh J."/>
        </authorList>
    </citation>
    <scope>NUCLEOTIDE SEQUENCE [LARGE SCALE GENOMIC DNA]</scope>
    <source>
        <strain evidence="9">IN4F17</strain>
        <tissue evidence="9">Whole Body</tissue>
    </source>
</reference>
<feature type="transmembrane region" description="Helical" evidence="6">
    <location>
        <begin position="354"/>
        <end position="376"/>
    </location>
</feature>
<dbReference type="PRINTS" id="PR00171">
    <property type="entry name" value="SUGRTRNSPORT"/>
</dbReference>
<keyword evidence="5" id="KW-0813">Transport</keyword>
<keyword evidence="4 6" id="KW-0472">Membrane</keyword>
<dbReference type="Pfam" id="PF00083">
    <property type="entry name" value="Sugar_tr"/>
    <property type="match status" value="2"/>
</dbReference>
<dbReference type="InterPro" id="IPR036259">
    <property type="entry name" value="MFS_trans_sf"/>
</dbReference>
<comment type="subcellular location">
    <subcellularLocation>
        <location evidence="1">Membrane</location>
        <topology evidence="1">Multi-pass membrane protein</topology>
    </subcellularLocation>
</comment>
<dbReference type="SUPFAM" id="SSF103473">
    <property type="entry name" value="MFS general substrate transporter"/>
    <property type="match status" value="1"/>
</dbReference>
<keyword evidence="10" id="KW-1185">Reference proteome</keyword>
<sequence>MGMTTKMLFAILAAFLGMVQFGYNTGVINAPERKIKEFINITSSTPDEPTPEGHVTLIYSIMTSIFAIGGMIGAFSMAAALQKIDMDPEQQFYTPKIVDIAAAVIEMKKGLLINNIFGVLGGILMATSKSASTYYLLIFGRFIIGINCGANTVFVPLYLSEIAPVTLRGGLGTVNQLGVTIGLLVSQVLGLEPVLGSDWGWSWLLGMAVVPSLLQLVALPWCPESPRFLLISRRLEDQAVASLKWLRGGEEPQIKEELEEMKHEAEADSKESKMTVLQVLRNRILWAPLAIGVMMHLSQQLTGINAVFYYSTTIFTGAGLDKQHATLATMGVGIIMVTMTFITIPLMDRLGRRALHLGGLLGMLVFSVLLTVTFNLQDQAVWLSYISVAATLLFVMFFAIGPGTIPWLIMPELFSQGPRPAAISIGVVVNWLANFTVALCYPNMQKALKGYSFLPFVVLLVIFILLTYRYLPETKNKTFEEISALFRRRKSVSVEDGGDETCKL</sequence>
<evidence type="ECO:0000256" key="5">
    <source>
        <dbReference type="RuleBase" id="RU003346"/>
    </source>
</evidence>
<feature type="transmembrane region" description="Helical" evidence="6">
    <location>
        <begin position="201"/>
        <end position="222"/>
    </location>
</feature>
<feature type="transmembrane region" description="Helical" evidence="6">
    <location>
        <begin position="328"/>
        <end position="347"/>
    </location>
</feature>
<dbReference type="PANTHER" id="PTHR23503:SF128">
    <property type="entry name" value="GLUCOSE TRANSPORTER TYPE 1"/>
    <property type="match status" value="1"/>
</dbReference>
<dbReference type="InterPro" id="IPR045263">
    <property type="entry name" value="GLUT"/>
</dbReference>
<feature type="transmembrane region" description="Helical" evidence="6">
    <location>
        <begin position="171"/>
        <end position="189"/>
    </location>
</feature>
<evidence type="ECO:0000313" key="10">
    <source>
        <dbReference type="Proteomes" id="UP001235939"/>
    </source>
</evidence>
<evidence type="ECO:0000256" key="2">
    <source>
        <dbReference type="ARBA" id="ARBA00022692"/>
    </source>
</evidence>
<dbReference type="Proteomes" id="UP001235939">
    <property type="component" value="Chromosome 11"/>
</dbReference>
<feature type="signal peptide" evidence="7">
    <location>
        <begin position="1"/>
        <end position="21"/>
    </location>
</feature>
<feature type="transmembrane region" description="Helical" evidence="6">
    <location>
        <begin position="382"/>
        <end position="409"/>
    </location>
</feature>
<evidence type="ECO:0000256" key="7">
    <source>
        <dbReference type="SAM" id="SignalP"/>
    </source>
</evidence>
<feature type="transmembrane region" description="Helical" evidence="6">
    <location>
        <begin position="134"/>
        <end position="159"/>
    </location>
</feature>
<evidence type="ECO:0000259" key="8">
    <source>
        <dbReference type="PROSITE" id="PS50850"/>
    </source>
</evidence>
<dbReference type="InterPro" id="IPR005828">
    <property type="entry name" value="MFS_sugar_transport-like"/>
</dbReference>